<dbReference type="EMBL" id="JAJGCB010000036">
    <property type="protein sequence ID" value="KAJ8986496.1"/>
    <property type="molecule type" value="Genomic_DNA"/>
</dbReference>
<evidence type="ECO:0000313" key="3">
    <source>
        <dbReference type="Proteomes" id="UP001161757"/>
    </source>
</evidence>
<comment type="caution">
    <text evidence="2">The sequence shown here is derived from an EMBL/GenBank/DDBJ whole genome shotgun (WGS) entry which is preliminary data.</text>
</comment>
<feature type="compositionally biased region" description="Polar residues" evidence="1">
    <location>
        <begin position="13"/>
        <end position="41"/>
    </location>
</feature>
<feature type="compositionally biased region" description="Polar residues" evidence="1">
    <location>
        <begin position="120"/>
        <end position="131"/>
    </location>
</feature>
<protein>
    <recommendedName>
        <fullName evidence="4">Tafazzin</fullName>
    </recommendedName>
</protein>
<gene>
    <name evidence="2" type="ORF">HRR80_009406</name>
</gene>
<feature type="region of interest" description="Disordered" evidence="1">
    <location>
        <begin position="1"/>
        <end position="131"/>
    </location>
</feature>
<evidence type="ECO:0000256" key="1">
    <source>
        <dbReference type="SAM" id="MobiDB-lite"/>
    </source>
</evidence>
<feature type="region of interest" description="Disordered" evidence="1">
    <location>
        <begin position="241"/>
        <end position="268"/>
    </location>
</feature>
<evidence type="ECO:0008006" key="4">
    <source>
        <dbReference type="Google" id="ProtNLM"/>
    </source>
</evidence>
<dbReference type="AlphaFoldDB" id="A0AAN6EJN6"/>
<evidence type="ECO:0000313" key="2">
    <source>
        <dbReference type="EMBL" id="KAJ8986496.1"/>
    </source>
</evidence>
<feature type="compositionally biased region" description="Basic and acidic residues" evidence="1">
    <location>
        <begin position="44"/>
        <end position="57"/>
    </location>
</feature>
<dbReference type="Proteomes" id="UP001161757">
    <property type="component" value="Unassembled WGS sequence"/>
</dbReference>
<sequence>MPKKYQQRALLTKPQSSTPHTLSLSKSSGTRAQNAAAQPSVNDLIRESRRLQLRNDSRPPPVTNASSIPPAVREVLDLPAPPPPAPRLGTRFSGPSRLRRIPGPPPPRSWLTDSIHAPKSVSSSDADGNNRRLQLRTSNLPDGVFPPDDSLQHMVLRKIATNWAWHAEHDYDYLGLLPTTLKETLLSYLAVYNDVPINPLQPLFLDAGEQDDRDEVHRLDLSNGLGTWTTFRQLEKELFQKTAAPTPAESRGESENPSSSPIPDSWDAIDDNEEVENMGLSPGPRIMPNFKNLNHLSLAISPTNARAASWASLLSLATELRTLTSLSLAYWPQPTFTPNAASTRTVVRTPGSPPVVYGGSDMYNSYDNNWREAAGILRTLSRSLYCLKWLDLTGCGDWFGALQWRGPSLDSSSLGPEWNAGWRGLETLILQVGWKPVPPTMDDIPTEPDQPSWNVENERKLYRYSKERERFAEIRSTAQSVARYLRSVRKDAGGKWIHVDCGEELATEEYMLHS</sequence>
<proteinExistence type="predicted"/>
<accession>A0AAN6EJN6</accession>
<name>A0AAN6EJN6_EXODE</name>
<reference evidence="2" key="1">
    <citation type="submission" date="2023-01" db="EMBL/GenBank/DDBJ databases">
        <title>Exophiala dermititidis isolated from Cystic Fibrosis Patient.</title>
        <authorList>
            <person name="Kurbessoian T."/>
            <person name="Crocker A."/>
            <person name="Murante D."/>
            <person name="Hogan D.A."/>
            <person name="Stajich J.E."/>
        </authorList>
    </citation>
    <scope>NUCLEOTIDE SEQUENCE</scope>
    <source>
        <strain evidence="2">Ex8</strain>
    </source>
</reference>
<organism evidence="2 3">
    <name type="scientific">Exophiala dermatitidis</name>
    <name type="common">Black yeast-like fungus</name>
    <name type="synonym">Wangiella dermatitidis</name>
    <dbReference type="NCBI Taxonomy" id="5970"/>
    <lineage>
        <taxon>Eukaryota</taxon>
        <taxon>Fungi</taxon>
        <taxon>Dikarya</taxon>
        <taxon>Ascomycota</taxon>
        <taxon>Pezizomycotina</taxon>
        <taxon>Eurotiomycetes</taxon>
        <taxon>Chaetothyriomycetidae</taxon>
        <taxon>Chaetothyriales</taxon>
        <taxon>Herpotrichiellaceae</taxon>
        <taxon>Exophiala</taxon>
    </lineage>
</organism>